<name>M1HWD5_9PHYC</name>
<dbReference type="InterPro" id="IPR009820">
    <property type="entry name" value="DUF1390"/>
</dbReference>
<evidence type="ECO:0000313" key="1">
    <source>
        <dbReference type="EMBL" id="AGE50675.1"/>
    </source>
</evidence>
<reference evidence="1 2" key="1">
    <citation type="submission" date="2012-10" db="EMBL/GenBank/DDBJ databases">
        <title>Towards defining the chloroviruses: a genomic journey through a genus of large DNA viruses.</title>
        <authorList>
            <person name="Jeanniard A."/>
            <person name="Dunigan D.D."/>
            <person name="Gurnon J.R."/>
            <person name="Agarkova I."/>
            <person name="Kang M."/>
            <person name="Vitek J."/>
            <person name="Duncan G."/>
            <person name="McClung O.W."/>
            <person name="Larsen M."/>
            <person name="Claverie J.-M."/>
            <person name="Van Etten J.L."/>
            <person name="Blanc G."/>
        </authorList>
    </citation>
    <scope>NUCLEOTIDE SEQUENCE [LARGE SCALE GENOMIC DNA]</scope>
</reference>
<dbReference type="GeneID" id="41900585"/>
<organism evidence="1 2">
    <name type="scientific">Paramecium bursaria Chlorella virus CVA-1</name>
    <dbReference type="NCBI Taxonomy" id="42683"/>
    <lineage>
        <taxon>Viruses</taxon>
        <taxon>Varidnaviria</taxon>
        <taxon>Bamfordvirae</taxon>
        <taxon>Nucleocytoviricota</taxon>
        <taxon>Megaviricetes</taxon>
        <taxon>Algavirales</taxon>
        <taxon>Phycodnaviridae</taxon>
        <taxon>Chlorovirus</taxon>
        <taxon>Chlorovirus conductrix</taxon>
        <taxon>Paramecium bursaria Chlorella virus A1</taxon>
    </lineage>
</organism>
<dbReference type="Proteomes" id="UP000243236">
    <property type="component" value="Segment"/>
</dbReference>
<accession>M1HWD5</accession>
<keyword evidence="2" id="KW-1185">Reference proteome</keyword>
<protein>
    <submittedName>
        <fullName evidence="1">Uncharacterized protein</fullName>
    </submittedName>
</protein>
<dbReference type="EMBL" id="JX997159">
    <property type="protein sequence ID" value="AGE50675.1"/>
    <property type="molecule type" value="Genomic_DNA"/>
</dbReference>
<proteinExistence type="predicted"/>
<sequence>MDFPSDKTFLSMTYKCSTCGFETNHSVNGSRHKKSVRCSNPQIEKVERTVMDVNDVKELMKSLEAKYSAIINGDHNNVDQSVKNIEQNITINLVLPEKSVVSSIYDAIKNQECLDEIRHADAQDIPAILFKYTRGTKAEQQVIKYDSDKNVVRHKDPVTGKDVSKELKKYRNEYLADNADVYDDDFHIPYMPGYIQKAMKQLTKPEFETGKKKDEPIPASEVIKICAAGDHRMYKLPHETKKFYTQVANNIDKEIKSTT</sequence>
<evidence type="ECO:0000313" key="2">
    <source>
        <dbReference type="Proteomes" id="UP000243236"/>
    </source>
</evidence>
<dbReference type="Pfam" id="PF07150">
    <property type="entry name" value="DUF1390"/>
    <property type="match status" value="1"/>
</dbReference>
<gene>
    <name evidence="1" type="primary">CVA-1_955R</name>
    <name evidence="1" type="ORF">PBCVCVA1_955R</name>
</gene>
<dbReference type="KEGG" id="vg:41900585"/>
<dbReference type="RefSeq" id="YP_009702011.1">
    <property type="nucleotide sequence ID" value="NC_044937.1"/>
</dbReference>